<evidence type="ECO:0000256" key="3">
    <source>
        <dbReference type="SAM" id="MobiDB-lite"/>
    </source>
</evidence>
<dbReference type="Gene3D" id="2.20.200.10">
    <property type="entry name" value="Outer membrane efflux proteins (OEP)"/>
    <property type="match status" value="1"/>
</dbReference>
<comment type="similarity">
    <text evidence="1 2">Belongs to the outer membrane factor (OMF) (TC 1.B.17) family.</text>
</comment>
<sequence>MLLWNPDMNWIRNPFPPAVLALILAGCSVAPVYERPQADVPAAFKEAKGDAAAAGNADWKPAEPADGIARGPWWHVFGDATLDGLEERAMAANQDLQAAAARLAQSRALQQDARAGLFPRVDAGVGPTRQRPSPASQGRPDDGPSQASTLWRAQLSVSYEADLFGRVASSVNAAEADAERSEALFESVRLALQGDVAQAYFLVRELDAVQALYRRTVALREQALKLAQRRFEEGDIAELDVARARAELATARSESLGTARARASAEHALAILLGAAPADFTLAEMPLVRSAPPVPALLPSALLERRPDIAAAERAMAAANARIGMARAAFFPRLDITAGLGTEASQFDNLARWSSRTFLFGPLVGTMLTLPIFDGGRRDAALDLARARYEEDVAAYRQTVLTAFREVEDNLANLRILAQQAAAQDEAVAASLRASQLSQTQYREGSVSYLEVIDADRNVLQQQRAAMQMDGERARSTVALIRALGGGWQAPEPVASASPRR</sequence>
<comment type="caution">
    <text evidence="4">The sequence shown here is derived from an EMBL/GenBank/DDBJ whole genome shotgun (WGS) entry which is preliminary data.</text>
</comment>
<feature type="region of interest" description="Disordered" evidence="3">
    <location>
        <begin position="120"/>
        <end position="147"/>
    </location>
</feature>
<dbReference type="PANTHER" id="PTHR30203:SF33">
    <property type="entry name" value="BLR4455 PROTEIN"/>
    <property type="match status" value="1"/>
</dbReference>
<accession>A0ABP8GJK6</accession>
<dbReference type="PANTHER" id="PTHR30203">
    <property type="entry name" value="OUTER MEMBRANE CATION EFFLUX PROTEIN"/>
    <property type="match status" value="1"/>
</dbReference>
<keyword evidence="2" id="KW-0812">Transmembrane</keyword>
<proteinExistence type="inferred from homology"/>
<keyword evidence="2" id="KW-0472">Membrane</keyword>
<keyword evidence="2" id="KW-0564">Palmitate</keyword>
<reference evidence="5" key="1">
    <citation type="journal article" date="2019" name="Int. J. Syst. Evol. Microbiol.">
        <title>The Global Catalogue of Microorganisms (GCM) 10K type strain sequencing project: providing services to taxonomists for standard genome sequencing and annotation.</title>
        <authorList>
            <consortium name="The Broad Institute Genomics Platform"/>
            <consortium name="The Broad Institute Genome Sequencing Center for Infectious Disease"/>
            <person name="Wu L."/>
            <person name="Ma J."/>
        </authorList>
    </citation>
    <scope>NUCLEOTIDE SEQUENCE [LARGE SCALE GENOMIC DNA]</scope>
    <source>
        <strain evidence="5">JCM 17666</strain>
    </source>
</reference>
<name>A0ABP8GJK6_9BURK</name>
<evidence type="ECO:0000313" key="4">
    <source>
        <dbReference type="EMBL" id="GAA4325586.1"/>
    </source>
</evidence>
<dbReference type="Proteomes" id="UP001501671">
    <property type="component" value="Unassembled WGS sequence"/>
</dbReference>
<dbReference type="Pfam" id="PF02321">
    <property type="entry name" value="OEP"/>
    <property type="match status" value="2"/>
</dbReference>
<dbReference type="InterPro" id="IPR003423">
    <property type="entry name" value="OMP_efflux"/>
</dbReference>
<keyword evidence="2" id="KW-1134">Transmembrane beta strand</keyword>
<organism evidence="4 5">
    <name type="scientific">Pigmentiphaga soli</name>
    <dbReference type="NCBI Taxonomy" id="1007095"/>
    <lineage>
        <taxon>Bacteria</taxon>
        <taxon>Pseudomonadati</taxon>
        <taxon>Pseudomonadota</taxon>
        <taxon>Betaproteobacteria</taxon>
        <taxon>Burkholderiales</taxon>
        <taxon>Alcaligenaceae</taxon>
        <taxon>Pigmentiphaga</taxon>
    </lineage>
</organism>
<dbReference type="EMBL" id="BAABFO010000003">
    <property type="protein sequence ID" value="GAA4325586.1"/>
    <property type="molecule type" value="Genomic_DNA"/>
</dbReference>
<keyword evidence="5" id="KW-1185">Reference proteome</keyword>
<keyword evidence="2" id="KW-0449">Lipoprotein</keyword>
<dbReference type="NCBIfam" id="TIGR01845">
    <property type="entry name" value="outer_NodT"/>
    <property type="match status" value="1"/>
</dbReference>
<comment type="subcellular location">
    <subcellularLocation>
        <location evidence="2">Cell membrane</location>
        <topology evidence="2">Lipid-anchor</topology>
    </subcellularLocation>
</comment>
<gene>
    <name evidence="4" type="ORF">GCM10023144_08090</name>
</gene>
<dbReference type="SUPFAM" id="SSF56954">
    <property type="entry name" value="Outer membrane efflux proteins (OEP)"/>
    <property type="match status" value="1"/>
</dbReference>
<evidence type="ECO:0000313" key="5">
    <source>
        <dbReference type="Proteomes" id="UP001501671"/>
    </source>
</evidence>
<evidence type="ECO:0000256" key="1">
    <source>
        <dbReference type="ARBA" id="ARBA00007613"/>
    </source>
</evidence>
<dbReference type="Gene3D" id="1.20.1600.10">
    <property type="entry name" value="Outer membrane efflux proteins (OEP)"/>
    <property type="match status" value="1"/>
</dbReference>
<dbReference type="InterPro" id="IPR010131">
    <property type="entry name" value="MdtP/NodT-like"/>
</dbReference>
<protein>
    <submittedName>
        <fullName evidence="4">Efflux transporter outer membrane subunit</fullName>
    </submittedName>
</protein>
<evidence type="ECO:0000256" key="2">
    <source>
        <dbReference type="RuleBase" id="RU362097"/>
    </source>
</evidence>